<keyword evidence="2" id="KW-1185">Reference proteome</keyword>
<dbReference type="RefSeq" id="YP_010111538.1">
    <property type="nucleotide sequence ID" value="NC_055882.1"/>
</dbReference>
<accession>A0A7M1S1X9</accession>
<dbReference type="GeneID" id="65129942"/>
<proteinExistence type="predicted"/>
<reference evidence="1 2" key="1">
    <citation type="submission" date="2020-07" db="EMBL/GenBank/DDBJ databases">
        <title>Taxonomic proposal: Crassvirales, a new order of highly abundant and diverse bacterial viruses.</title>
        <authorList>
            <person name="Shkoporov A.N."/>
            <person name="Stockdale S.R."/>
            <person name="Guerin E."/>
            <person name="Ross R.P."/>
            <person name="Hill C."/>
        </authorList>
    </citation>
    <scope>NUCLEOTIDE SEQUENCE [LARGE SCALE GENOMIC DNA]</scope>
</reference>
<evidence type="ECO:0000313" key="2">
    <source>
        <dbReference type="Proteomes" id="UP000593686"/>
    </source>
</evidence>
<dbReference type="Proteomes" id="UP000593686">
    <property type="component" value="Genome"/>
</dbReference>
<sequence>METKICNKCGIEQPIEEFVKNPMSKGGRICSCRRCNSKLQRTPETIECLVCGQILPFYRFDLAYKSPTGRRWCCKECWSKLKDETGLSDNALRRKYDPTFNAKSYEQKKQDRQKHFVHYMWKAAKDRAEKRDLDFNIEESDIIIPKICPLLEIPIKFGTKEDYNNSPSLDRIDNTKGYIKGNVWVISKKANTMKNSATLNELQTFCKNVLRYSPSFTKEEGKESKDKEP</sequence>
<evidence type="ECO:0000313" key="1">
    <source>
        <dbReference type="EMBL" id="QOR59380.1"/>
    </source>
</evidence>
<dbReference type="EMBL" id="MT774389">
    <property type="protein sequence ID" value="QOR59380.1"/>
    <property type="molecule type" value="Genomic_DNA"/>
</dbReference>
<organism evidence="1 2">
    <name type="scientific">uncultured phage cr116_1</name>
    <dbReference type="NCBI Taxonomy" id="2772073"/>
    <lineage>
        <taxon>Viruses</taxon>
        <taxon>Duplodnaviria</taxon>
        <taxon>Heunggongvirae</taxon>
        <taxon>Uroviricota</taxon>
        <taxon>Caudoviricetes</taxon>
        <taxon>Crassvirales</taxon>
        <taxon>Steigviridae</taxon>
        <taxon>Asinivirinae</taxon>
        <taxon>Pamirivirus</taxon>
        <taxon>Pamirivirus faecium</taxon>
    </lineage>
</organism>
<name>A0A7M1S1X9_9CAUD</name>
<protein>
    <submittedName>
        <fullName evidence="1">Uncharacterized protein</fullName>
    </submittedName>
</protein>
<dbReference type="KEGG" id="vg:65129942"/>